<feature type="region of interest" description="Disordered" evidence="1">
    <location>
        <begin position="1"/>
        <end position="24"/>
    </location>
</feature>
<evidence type="ECO:0008006" key="4">
    <source>
        <dbReference type="Google" id="ProtNLM"/>
    </source>
</evidence>
<dbReference type="Proteomes" id="UP000179807">
    <property type="component" value="Unassembled WGS sequence"/>
</dbReference>
<proteinExistence type="predicted"/>
<dbReference type="OrthoDB" id="285219at2759"/>
<evidence type="ECO:0000313" key="3">
    <source>
        <dbReference type="Proteomes" id="UP000179807"/>
    </source>
</evidence>
<reference evidence="2" key="1">
    <citation type="submission" date="2016-10" db="EMBL/GenBank/DDBJ databases">
        <authorList>
            <person name="Benchimol M."/>
            <person name="Almeida L.G."/>
            <person name="Vasconcelos A.T."/>
            <person name="Perreira-Neves A."/>
            <person name="Rosa I.A."/>
            <person name="Tasca T."/>
            <person name="Bogo M.R."/>
            <person name="de Souza W."/>
        </authorList>
    </citation>
    <scope>NUCLEOTIDE SEQUENCE [LARGE SCALE GENOMIC DNA]</scope>
    <source>
        <strain evidence="2">K</strain>
    </source>
</reference>
<protein>
    <recommendedName>
        <fullName evidence="4">Nascent polypeptide-associated complex subunit alpha-like UBA domain-containing protein</fullName>
    </recommendedName>
</protein>
<dbReference type="RefSeq" id="XP_068347219.1">
    <property type="nucleotide sequence ID" value="XM_068512802.1"/>
</dbReference>
<evidence type="ECO:0000256" key="1">
    <source>
        <dbReference type="SAM" id="MobiDB-lite"/>
    </source>
</evidence>
<dbReference type="GeneID" id="94847506"/>
<dbReference type="AlphaFoldDB" id="A0A1J4J3Z2"/>
<comment type="caution">
    <text evidence="2">The sequence shown here is derived from an EMBL/GenBank/DDBJ whole genome shotgun (WGS) entry which is preliminary data.</text>
</comment>
<gene>
    <name evidence="2" type="ORF">TRFO_39721</name>
</gene>
<keyword evidence="3" id="KW-1185">Reference proteome</keyword>
<name>A0A1J4J3Z2_9EUKA</name>
<dbReference type="EMBL" id="MLAK01001349">
    <property type="protein sequence ID" value="OHS94082.1"/>
    <property type="molecule type" value="Genomic_DNA"/>
</dbReference>
<accession>A0A1J4J3Z2</accession>
<evidence type="ECO:0000313" key="2">
    <source>
        <dbReference type="EMBL" id="OHS94082.1"/>
    </source>
</evidence>
<dbReference type="VEuPathDB" id="TrichDB:TRFO_39721"/>
<organism evidence="2 3">
    <name type="scientific">Tritrichomonas foetus</name>
    <dbReference type="NCBI Taxonomy" id="1144522"/>
    <lineage>
        <taxon>Eukaryota</taxon>
        <taxon>Metamonada</taxon>
        <taxon>Parabasalia</taxon>
        <taxon>Tritrichomonadida</taxon>
        <taxon>Tritrichomonadidae</taxon>
        <taxon>Tritrichomonas</taxon>
    </lineage>
</organism>
<sequence>MSRQVDQHSTLNQSESNTPDESALAAMKHIDSHEVQPKINIKESELTLLMNQCLIDRNHAMDLIIETKGNLDEALRLYVHQ</sequence>
<feature type="compositionally biased region" description="Polar residues" evidence="1">
    <location>
        <begin position="1"/>
        <end position="20"/>
    </location>
</feature>